<protein>
    <submittedName>
        <fullName evidence="1">Uncharacterized protein</fullName>
    </submittedName>
</protein>
<gene>
    <name evidence="1" type="ORF">BACCAP_00973</name>
</gene>
<dbReference type="AlphaFoldDB" id="A6NRZ5"/>
<proteinExistence type="predicted"/>
<name>A6NRZ5_9FIRM</name>
<dbReference type="STRING" id="411467.BACCAP_00973"/>
<evidence type="ECO:0000313" key="2">
    <source>
        <dbReference type="Proteomes" id="UP000003639"/>
    </source>
</evidence>
<organism evidence="1 2">
    <name type="scientific">Pseudoflavonifractor capillosus ATCC 29799</name>
    <dbReference type="NCBI Taxonomy" id="411467"/>
    <lineage>
        <taxon>Bacteria</taxon>
        <taxon>Bacillati</taxon>
        <taxon>Bacillota</taxon>
        <taxon>Clostridia</taxon>
        <taxon>Eubacteriales</taxon>
        <taxon>Oscillospiraceae</taxon>
        <taxon>Pseudoflavonifractor</taxon>
    </lineage>
</organism>
<sequence>MEHKLYFIEGIPGSGKTTRTEKLLELLQQQQRRVTCFHECEKNELDLARYAILTTDEYEQLCQKIADKEREDQLPAGKIMRAVNAQTDYIGNKMYIAFQALYDSPETDSIAYALSKRDIYNGHCSFGRFRMAHLMRWKAFAQKAANSDCVYVCDAILLQSPLFELLGYYDMNEEPIYKYISELIACVKDLNPIVYYNRVHEVQKLTRITCNIRKDDPDKWERGFYKWMEVTPYFQRRNYHGFDGMCAFFKERQEIELALLKKLNIPYVLYDRIC</sequence>
<dbReference type="EMBL" id="AAXG02000007">
    <property type="protein sequence ID" value="EDN01033.1"/>
    <property type="molecule type" value="Genomic_DNA"/>
</dbReference>
<reference evidence="1 2" key="1">
    <citation type="submission" date="2007-04" db="EMBL/GenBank/DDBJ databases">
        <authorList>
            <person name="Fulton L."/>
            <person name="Clifton S."/>
            <person name="Fulton B."/>
            <person name="Xu J."/>
            <person name="Minx P."/>
            <person name="Pepin K.H."/>
            <person name="Johnson M."/>
            <person name="Thiruvilangam P."/>
            <person name="Bhonagiri V."/>
            <person name="Nash W.E."/>
            <person name="Mardis E.R."/>
            <person name="Wilson R.K."/>
        </authorList>
    </citation>
    <scope>NUCLEOTIDE SEQUENCE [LARGE SCALE GENOMIC DNA]</scope>
    <source>
        <strain evidence="1 2">ATCC 29799</strain>
    </source>
</reference>
<dbReference type="Proteomes" id="UP000003639">
    <property type="component" value="Unassembled WGS sequence"/>
</dbReference>
<dbReference type="Gene3D" id="3.40.50.300">
    <property type="entry name" value="P-loop containing nucleotide triphosphate hydrolases"/>
    <property type="match status" value="1"/>
</dbReference>
<comment type="caution">
    <text evidence="1">The sequence shown here is derived from an EMBL/GenBank/DDBJ whole genome shotgun (WGS) entry which is preliminary data.</text>
</comment>
<dbReference type="eggNOG" id="COG0470">
    <property type="taxonomic scope" value="Bacteria"/>
</dbReference>
<dbReference type="RefSeq" id="WP_006571522.1">
    <property type="nucleotide sequence ID" value="NZ_AAXG02000007.1"/>
</dbReference>
<evidence type="ECO:0000313" key="1">
    <source>
        <dbReference type="EMBL" id="EDN01033.1"/>
    </source>
</evidence>
<reference evidence="1 2" key="2">
    <citation type="submission" date="2007-06" db="EMBL/GenBank/DDBJ databases">
        <title>Draft genome sequence of Pseudoflavonifractor capillosus ATCC 29799.</title>
        <authorList>
            <person name="Sudarsanam P."/>
            <person name="Ley R."/>
            <person name="Guruge J."/>
            <person name="Turnbaugh P.J."/>
            <person name="Mahowald M."/>
            <person name="Liep D."/>
            <person name="Gordon J."/>
        </authorList>
    </citation>
    <scope>NUCLEOTIDE SEQUENCE [LARGE SCALE GENOMIC DNA]</scope>
    <source>
        <strain evidence="1 2">ATCC 29799</strain>
    </source>
</reference>
<dbReference type="InterPro" id="IPR027417">
    <property type="entry name" value="P-loop_NTPase"/>
</dbReference>
<dbReference type="SUPFAM" id="SSF52540">
    <property type="entry name" value="P-loop containing nucleoside triphosphate hydrolases"/>
    <property type="match status" value="1"/>
</dbReference>
<dbReference type="OrthoDB" id="8211253at2"/>
<keyword evidence="2" id="KW-1185">Reference proteome</keyword>
<accession>A6NRZ5</accession>